<accession>A0A8J7M682</accession>
<evidence type="ECO:0000313" key="2">
    <source>
        <dbReference type="EMBL" id="MBK0399311.1"/>
    </source>
</evidence>
<dbReference type="RefSeq" id="WP_200609414.1">
    <property type="nucleotide sequence ID" value="NZ_JAEHHL010000004.1"/>
</dbReference>
<dbReference type="EMBL" id="JAEHHL010000004">
    <property type="protein sequence ID" value="MBK0399311.1"/>
    <property type="molecule type" value="Genomic_DNA"/>
</dbReference>
<dbReference type="Proteomes" id="UP000655420">
    <property type="component" value="Unassembled WGS sequence"/>
</dbReference>
<sequence length="382" mass="39651">MTRVLFLACHLAGSGHLVRTMALARAVEAAGGEARVISGGRPLAHPDIDSANIVQIPPLSVEGLDFSRMLTSDGELADEAHMAGRAKAIEAAIRAFRPAALVTETFPLGRRRLAAEFEAAITGARSLDPQTAIIASVRDVPEPPSSPARLEAAIGRLRRLFDLLVVHSDAGILPLSVSWPLPPDLEARTVHAGYIGGGVAEEGARAPAPDGEVLVSVGGGDRGRGLLELAARAAYHSPRRWRLLVGGADAAAVSKALSAAHPAPNLCVEPVRADYRLLLSRAAVSVSLAGYNTVMDLAPIATPAILVPDETAGEREQAIRAAALARHSGIASRALAELTPEGLGALAEAMAGRPRPPLPLSRDGAARAADLILKATRRKSGP</sequence>
<protein>
    <submittedName>
        <fullName evidence="2">Glycosyltransferase</fullName>
    </submittedName>
</protein>
<dbReference type="PANTHER" id="PTHR21015:SF28">
    <property type="entry name" value="SLL1722 PROTEIN"/>
    <property type="match status" value="1"/>
</dbReference>
<reference evidence="2" key="1">
    <citation type="submission" date="2020-12" db="EMBL/GenBank/DDBJ databases">
        <title>Bacterial taxonomy.</title>
        <authorList>
            <person name="Pan X."/>
        </authorList>
    </citation>
    <scope>NUCLEOTIDE SEQUENCE</scope>
    <source>
        <strain evidence="2">M0105</strain>
    </source>
</reference>
<evidence type="ECO:0000313" key="3">
    <source>
        <dbReference type="Proteomes" id="UP000655420"/>
    </source>
</evidence>
<feature type="domain" description="Glycosyl transferase family 28 C-terminal" evidence="1">
    <location>
        <begin position="264"/>
        <end position="346"/>
    </location>
</feature>
<proteinExistence type="predicted"/>
<dbReference type="Gene3D" id="3.40.50.2000">
    <property type="entry name" value="Glycogen Phosphorylase B"/>
    <property type="match status" value="1"/>
</dbReference>
<dbReference type="Pfam" id="PF04101">
    <property type="entry name" value="Glyco_tran_28_C"/>
    <property type="match status" value="1"/>
</dbReference>
<dbReference type="PANTHER" id="PTHR21015">
    <property type="entry name" value="UDP-N-ACETYLGLUCOSAMINE--N-ACETYLMURAMYL-(PENTAPEPTIDE) PYROPHOSPHORYL-UNDECAPRENOL N-ACETYLGLUCOSAMINE TRANSFERASE 1"/>
    <property type="match status" value="1"/>
</dbReference>
<dbReference type="InterPro" id="IPR007235">
    <property type="entry name" value="Glyco_trans_28_C"/>
</dbReference>
<dbReference type="GO" id="GO:0016758">
    <property type="term" value="F:hexosyltransferase activity"/>
    <property type="evidence" value="ECO:0007669"/>
    <property type="project" value="InterPro"/>
</dbReference>
<gene>
    <name evidence="2" type="ORF">H0I76_08920</name>
</gene>
<name>A0A8J7M682_9RHOB</name>
<dbReference type="AlphaFoldDB" id="A0A8J7M682"/>
<keyword evidence="3" id="KW-1185">Reference proteome</keyword>
<organism evidence="2 3">
    <name type="scientific">Thermohalobaculum xanthum</name>
    <dbReference type="NCBI Taxonomy" id="2753746"/>
    <lineage>
        <taxon>Bacteria</taxon>
        <taxon>Pseudomonadati</taxon>
        <taxon>Pseudomonadota</taxon>
        <taxon>Alphaproteobacteria</taxon>
        <taxon>Rhodobacterales</taxon>
        <taxon>Paracoccaceae</taxon>
        <taxon>Thermohalobaculum</taxon>
    </lineage>
</organism>
<evidence type="ECO:0000259" key="1">
    <source>
        <dbReference type="Pfam" id="PF04101"/>
    </source>
</evidence>
<dbReference type="SUPFAM" id="SSF53756">
    <property type="entry name" value="UDP-Glycosyltransferase/glycogen phosphorylase"/>
    <property type="match status" value="1"/>
</dbReference>
<comment type="caution">
    <text evidence="2">The sequence shown here is derived from an EMBL/GenBank/DDBJ whole genome shotgun (WGS) entry which is preliminary data.</text>
</comment>